<dbReference type="InterPro" id="IPR002328">
    <property type="entry name" value="ADH_Zn_CS"/>
</dbReference>
<dbReference type="PANTHER" id="PTHR43401:SF2">
    <property type="entry name" value="L-THREONINE 3-DEHYDROGENASE"/>
    <property type="match status" value="1"/>
</dbReference>
<feature type="non-terminal residue" evidence="5">
    <location>
        <position position="162"/>
    </location>
</feature>
<dbReference type="InterPro" id="IPR011032">
    <property type="entry name" value="GroES-like_sf"/>
</dbReference>
<evidence type="ECO:0000256" key="1">
    <source>
        <dbReference type="ARBA" id="ARBA00022723"/>
    </source>
</evidence>
<protein>
    <recommendedName>
        <fullName evidence="4">Alcohol dehydrogenase-like N-terminal domain-containing protein</fullName>
    </recommendedName>
</protein>
<name>X0UHX4_9ZZZZ</name>
<dbReference type="InterPro" id="IPR050129">
    <property type="entry name" value="Zn_alcohol_dh"/>
</dbReference>
<evidence type="ECO:0000313" key="5">
    <source>
        <dbReference type="EMBL" id="GAG05205.1"/>
    </source>
</evidence>
<dbReference type="InterPro" id="IPR013154">
    <property type="entry name" value="ADH-like_N"/>
</dbReference>
<evidence type="ECO:0000256" key="2">
    <source>
        <dbReference type="ARBA" id="ARBA00022833"/>
    </source>
</evidence>
<dbReference type="Gene3D" id="3.90.180.10">
    <property type="entry name" value="Medium-chain alcohol dehydrogenases, catalytic domain"/>
    <property type="match status" value="1"/>
</dbReference>
<dbReference type="EMBL" id="BARS01025532">
    <property type="protein sequence ID" value="GAG05205.1"/>
    <property type="molecule type" value="Genomic_DNA"/>
</dbReference>
<dbReference type="GO" id="GO:0008270">
    <property type="term" value="F:zinc ion binding"/>
    <property type="evidence" value="ECO:0007669"/>
    <property type="project" value="InterPro"/>
</dbReference>
<comment type="caution">
    <text evidence="5">The sequence shown here is derived from an EMBL/GenBank/DDBJ whole genome shotgun (WGS) entry which is preliminary data.</text>
</comment>
<feature type="domain" description="Alcohol dehydrogenase-like N-terminal" evidence="4">
    <location>
        <begin position="24"/>
        <end position="134"/>
    </location>
</feature>
<organism evidence="5">
    <name type="scientific">marine sediment metagenome</name>
    <dbReference type="NCBI Taxonomy" id="412755"/>
    <lineage>
        <taxon>unclassified sequences</taxon>
        <taxon>metagenomes</taxon>
        <taxon>ecological metagenomes</taxon>
    </lineage>
</organism>
<dbReference type="GO" id="GO:0016491">
    <property type="term" value="F:oxidoreductase activity"/>
    <property type="evidence" value="ECO:0007669"/>
    <property type="project" value="UniProtKB-KW"/>
</dbReference>
<keyword evidence="3" id="KW-0560">Oxidoreductase</keyword>
<dbReference type="PROSITE" id="PS00059">
    <property type="entry name" value="ADH_ZINC"/>
    <property type="match status" value="1"/>
</dbReference>
<keyword evidence="1" id="KW-0479">Metal-binding</keyword>
<accession>X0UHX4</accession>
<dbReference type="AlphaFoldDB" id="X0UHX4"/>
<evidence type="ECO:0000256" key="3">
    <source>
        <dbReference type="ARBA" id="ARBA00023002"/>
    </source>
</evidence>
<dbReference type="SUPFAM" id="SSF50129">
    <property type="entry name" value="GroES-like"/>
    <property type="match status" value="1"/>
</dbReference>
<reference evidence="5" key="1">
    <citation type="journal article" date="2014" name="Front. Microbiol.">
        <title>High frequency of phylogenetically diverse reductive dehalogenase-homologous genes in deep subseafloor sedimentary metagenomes.</title>
        <authorList>
            <person name="Kawai M."/>
            <person name="Futagami T."/>
            <person name="Toyoda A."/>
            <person name="Takaki Y."/>
            <person name="Nishi S."/>
            <person name="Hori S."/>
            <person name="Arai W."/>
            <person name="Tsubouchi T."/>
            <person name="Morono Y."/>
            <person name="Uchiyama I."/>
            <person name="Ito T."/>
            <person name="Fujiyama A."/>
            <person name="Inagaki F."/>
            <person name="Takami H."/>
        </authorList>
    </citation>
    <scope>NUCLEOTIDE SEQUENCE</scope>
    <source>
        <strain evidence="5">Expedition CK06-06</strain>
    </source>
</reference>
<evidence type="ECO:0000259" key="4">
    <source>
        <dbReference type="Pfam" id="PF08240"/>
    </source>
</evidence>
<keyword evidence="2" id="KW-0862">Zinc</keyword>
<gene>
    <name evidence="5" type="ORF">S01H1_40330</name>
</gene>
<sequence length="162" mass="17291">MRAALLSESYRIDIVDVEKPKIRDTEVLIRVKSNGICGSDIHAYRGHHAFRKPPVILGHEVSGVVEELGKAVNAVEIGDRVAVEPQEGCGKCQHCLAGRQNICVSRAAPGIGDWKGSFADYFAAPASKVYKLPEGMSFDTGALMEPLAVGVHAVRRAGVGLG</sequence>
<dbReference type="PANTHER" id="PTHR43401">
    <property type="entry name" value="L-THREONINE 3-DEHYDROGENASE"/>
    <property type="match status" value="1"/>
</dbReference>
<dbReference type="Pfam" id="PF08240">
    <property type="entry name" value="ADH_N"/>
    <property type="match status" value="1"/>
</dbReference>
<proteinExistence type="predicted"/>